<keyword evidence="2" id="KW-1185">Reference proteome</keyword>
<sequence>MYVMITQGSRKARAAKDLYETLKSRTSRLLPPIREGEIEGWAGVEVPEHERGRVLAMRFQDEHLSPYIKSDMNLFHLLMLDEHVEMRIYRAERGWLFVFEGVQAAPKPFGAAGFDPR</sequence>
<name>A0ACA8Z8H8_9BACL</name>
<evidence type="ECO:0000313" key="1">
    <source>
        <dbReference type="EMBL" id="CAB3391924.1"/>
    </source>
</evidence>
<evidence type="ECO:0000313" key="2">
    <source>
        <dbReference type="Proteomes" id="UP000501793"/>
    </source>
</evidence>
<dbReference type="Proteomes" id="UP000501793">
    <property type="component" value="Chromosome"/>
</dbReference>
<protein>
    <submittedName>
        <fullName evidence="1">Uncharacterized protein</fullName>
    </submittedName>
</protein>
<accession>A0ACA8Z8H8</accession>
<organism evidence="1 2">
    <name type="scientific">Kyrpidia spormannii</name>
    <dbReference type="NCBI Taxonomy" id="2055160"/>
    <lineage>
        <taxon>Bacteria</taxon>
        <taxon>Bacillati</taxon>
        <taxon>Bacillota</taxon>
        <taxon>Bacilli</taxon>
        <taxon>Bacillales</taxon>
        <taxon>Alicyclobacillaceae</taxon>
        <taxon>Kyrpidia</taxon>
    </lineage>
</organism>
<gene>
    <name evidence="1" type="ORF">FAVT5_1615</name>
</gene>
<dbReference type="EMBL" id="LR792684">
    <property type="protein sequence ID" value="CAB3391924.1"/>
    <property type="molecule type" value="Genomic_DNA"/>
</dbReference>
<proteinExistence type="predicted"/>
<reference evidence="1" key="1">
    <citation type="submission" date="2020-04" db="EMBL/GenBank/DDBJ databases">
        <authorList>
            <person name="Hogendoorn C."/>
        </authorList>
    </citation>
    <scope>NUCLEOTIDE SEQUENCE</scope>
    <source>
        <strain evidence="1">FAVT5</strain>
    </source>
</reference>